<proteinExistence type="predicted"/>
<accession>A0A9X5E7X8</accession>
<evidence type="ECO:0000313" key="1">
    <source>
        <dbReference type="EMBL" id="NHC36970.1"/>
    </source>
</evidence>
<keyword evidence="2" id="KW-1185">Reference proteome</keyword>
<dbReference type="RefSeq" id="WP_132867424.1">
    <property type="nucleotide sequence ID" value="NZ_JTJC03000006.1"/>
</dbReference>
<protein>
    <submittedName>
        <fullName evidence="1">Uncharacterized protein</fullName>
    </submittedName>
</protein>
<dbReference type="AlphaFoldDB" id="A0A9X5E7X8"/>
<gene>
    <name evidence="1" type="ORF">QH73_0020415</name>
</gene>
<sequence length="60" mass="6813">MTSYQCICRDGFIDLMGKQQTCSIDPPDRHTEFTDIFKSNKTNCCEPAFTEIAIACPNFD</sequence>
<comment type="caution">
    <text evidence="1">The sequence shown here is derived from an EMBL/GenBank/DDBJ whole genome shotgun (WGS) entry which is preliminary data.</text>
</comment>
<name>A0A9X5E7X8_9CYAN</name>
<evidence type="ECO:0000313" key="2">
    <source>
        <dbReference type="Proteomes" id="UP000031532"/>
    </source>
</evidence>
<dbReference type="Proteomes" id="UP000031532">
    <property type="component" value="Unassembled WGS sequence"/>
</dbReference>
<dbReference type="EMBL" id="JTJC03000006">
    <property type="protein sequence ID" value="NHC36970.1"/>
    <property type="molecule type" value="Genomic_DNA"/>
</dbReference>
<organism evidence="1 2">
    <name type="scientific">Scytonema millei VB511283</name>
    <dbReference type="NCBI Taxonomy" id="1245923"/>
    <lineage>
        <taxon>Bacteria</taxon>
        <taxon>Bacillati</taxon>
        <taxon>Cyanobacteriota</taxon>
        <taxon>Cyanophyceae</taxon>
        <taxon>Nostocales</taxon>
        <taxon>Scytonemataceae</taxon>
        <taxon>Scytonema</taxon>
    </lineage>
</organism>
<reference evidence="1 2" key="1">
    <citation type="journal article" date="2015" name="Genome Announc.">
        <title>Draft Genome Sequence of the Terrestrial Cyanobacterium Scytonema millei VB511283, Isolated from Eastern India.</title>
        <authorList>
            <person name="Sen D."/>
            <person name="Chandrababunaidu M.M."/>
            <person name="Singh D."/>
            <person name="Sanghi N."/>
            <person name="Ghorai A."/>
            <person name="Mishra G.P."/>
            <person name="Madduluri M."/>
            <person name="Adhikary S.P."/>
            <person name="Tripathy S."/>
        </authorList>
    </citation>
    <scope>NUCLEOTIDE SEQUENCE [LARGE SCALE GENOMIC DNA]</scope>
    <source>
        <strain evidence="1 2">VB511283</strain>
    </source>
</reference>